<evidence type="ECO:0000313" key="3">
    <source>
        <dbReference type="Proteomes" id="UP000466517"/>
    </source>
</evidence>
<evidence type="ECO:0000313" key="2">
    <source>
        <dbReference type="EMBL" id="BBZ31049.1"/>
    </source>
</evidence>
<name>A0A7I7XP80_9MYCO</name>
<accession>A0A7I7XP80</accession>
<feature type="region of interest" description="Disordered" evidence="1">
    <location>
        <begin position="141"/>
        <end position="190"/>
    </location>
</feature>
<feature type="compositionally biased region" description="Low complexity" evidence="1">
    <location>
        <begin position="271"/>
        <end position="287"/>
    </location>
</feature>
<proteinExistence type="predicted"/>
<feature type="compositionally biased region" description="Pro residues" evidence="1">
    <location>
        <begin position="158"/>
        <end position="171"/>
    </location>
</feature>
<feature type="compositionally biased region" description="Low complexity" evidence="1">
    <location>
        <begin position="225"/>
        <end position="244"/>
    </location>
</feature>
<feature type="region of interest" description="Disordered" evidence="1">
    <location>
        <begin position="85"/>
        <end position="104"/>
    </location>
</feature>
<gene>
    <name evidence="2" type="ORF">MMAD_53440</name>
</gene>
<evidence type="ECO:0008006" key="4">
    <source>
        <dbReference type="Google" id="ProtNLM"/>
    </source>
</evidence>
<feature type="region of interest" description="Disordered" evidence="1">
    <location>
        <begin position="225"/>
        <end position="304"/>
    </location>
</feature>
<protein>
    <recommendedName>
        <fullName evidence="4">ESX-1 secretion-associated protein EspK</fullName>
    </recommendedName>
</protein>
<sequence>MIYDLCRGADSEIERVASDGTYSQTQRDRQISLIIDRVQKENSAVVSAVGEAIENEHLYPAAGSGVNEKSQSKVLRRVLGPETRISTESRSGVSPKVAELGGPTQPVCARSVATSARGATKQLVADRGANPLSPEVASAVTLHGRDSESFPRDELQYAPPPTPTPAPPTPTPTAINTSPTTTPVPPSTTLTSKPIAIELKSTPMAATAGGGLERAPVEQFAKNFASAPPTAPTSTTSTTATNAPTAPPPPAPSMPTDTAATASARHQSVTAASSAPSVVGGPPASTSQPPPPLNPPMPLTPPPAVPPVAGVGPPPATVTGAGVLAAGKPDATTGLAPVPVSAVRRQRDAALSAAMPAGLRRSDHPGAALIRARRIAAALNMGAPVYGFFWATGVTADGSIVVANSYGVGYIPDDVELPPHVTMASADESIAPTERGTWATYPIRALQGWARAHEQRLTAVIATVEQFAGVDPGVRTIAIEPTDIPETGRLTGRSRLEVLAPEVAERLSATADAALSHLLPPAPVDQSAPADRSAALWFELAKPLMSTASTRGVTHLTAFVAYAAHAQEHALHAAYRAVEPSAQRAAIADWIYWQHVGVLTSEAIGG</sequence>
<dbReference type="AlphaFoldDB" id="A0A7I7XP80"/>
<dbReference type="EMBL" id="AP022610">
    <property type="protein sequence ID" value="BBZ31049.1"/>
    <property type="molecule type" value="Genomic_DNA"/>
</dbReference>
<feature type="compositionally biased region" description="Basic and acidic residues" evidence="1">
    <location>
        <begin position="143"/>
        <end position="155"/>
    </location>
</feature>
<feature type="compositionally biased region" description="Low complexity" evidence="1">
    <location>
        <begin position="254"/>
        <end position="264"/>
    </location>
</feature>
<evidence type="ECO:0000256" key="1">
    <source>
        <dbReference type="SAM" id="MobiDB-lite"/>
    </source>
</evidence>
<dbReference type="Proteomes" id="UP000466517">
    <property type="component" value="Chromosome"/>
</dbReference>
<feature type="compositionally biased region" description="Low complexity" evidence="1">
    <location>
        <begin position="172"/>
        <end position="190"/>
    </location>
</feature>
<feature type="compositionally biased region" description="Pro residues" evidence="1">
    <location>
        <begin position="288"/>
        <end position="304"/>
    </location>
</feature>
<organism evidence="2 3">
    <name type="scientific">Mycolicibacterium madagascariense</name>
    <dbReference type="NCBI Taxonomy" id="212765"/>
    <lineage>
        <taxon>Bacteria</taxon>
        <taxon>Bacillati</taxon>
        <taxon>Actinomycetota</taxon>
        <taxon>Actinomycetes</taxon>
        <taxon>Mycobacteriales</taxon>
        <taxon>Mycobacteriaceae</taxon>
        <taxon>Mycolicibacterium</taxon>
    </lineage>
</organism>
<dbReference type="PRINTS" id="PR01217">
    <property type="entry name" value="PRICHEXTENSN"/>
</dbReference>
<reference evidence="2 3" key="1">
    <citation type="journal article" date="2019" name="Emerg. Microbes Infect.">
        <title>Comprehensive subspecies identification of 175 nontuberculous mycobacteria species based on 7547 genomic profiles.</title>
        <authorList>
            <person name="Matsumoto Y."/>
            <person name="Kinjo T."/>
            <person name="Motooka D."/>
            <person name="Nabeya D."/>
            <person name="Jung N."/>
            <person name="Uechi K."/>
            <person name="Horii T."/>
            <person name="Iida T."/>
            <person name="Fujita J."/>
            <person name="Nakamura S."/>
        </authorList>
    </citation>
    <scope>NUCLEOTIDE SEQUENCE [LARGE SCALE GENOMIC DNA]</scope>
    <source>
        <strain evidence="2 3">JCM 13574</strain>
    </source>
</reference>
<keyword evidence="3" id="KW-1185">Reference proteome</keyword>
<dbReference type="KEGG" id="mmag:MMAD_53440"/>